<evidence type="ECO:0000259" key="3">
    <source>
        <dbReference type="Pfam" id="PF05368"/>
    </source>
</evidence>
<evidence type="ECO:0000313" key="4">
    <source>
        <dbReference type="EMBL" id="KAG8625573.1"/>
    </source>
</evidence>
<name>A0A8K0PFR5_9PEZI</name>
<dbReference type="OrthoDB" id="9997102at2759"/>
<dbReference type="PANTHER" id="PTHR42748">
    <property type="entry name" value="NITROGEN METABOLITE REPRESSION PROTEIN NMRA FAMILY MEMBER"/>
    <property type="match status" value="1"/>
</dbReference>
<dbReference type="Gene3D" id="3.40.50.720">
    <property type="entry name" value="NAD(P)-binding Rossmann-like Domain"/>
    <property type="match status" value="1"/>
</dbReference>
<dbReference type="InterPro" id="IPR036291">
    <property type="entry name" value="NAD(P)-bd_dom_sf"/>
</dbReference>
<dbReference type="AlphaFoldDB" id="A0A8K0PFR5"/>
<dbReference type="Proteomes" id="UP000809789">
    <property type="component" value="Unassembled WGS sequence"/>
</dbReference>
<dbReference type="Gene3D" id="3.90.25.10">
    <property type="entry name" value="UDP-galactose 4-epimerase, domain 1"/>
    <property type="match status" value="1"/>
</dbReference>
<gene>
    <name evidence="4" type="ORF">KVT40_005974</name>
</gene>
<keyword evidence="5" id="KW-1185">Reference proteome</keyword>
<dbReference type="SUPFAM" id="SSF51735">
    <property type="entry name" value="NAD(P)-binding Rossmann-fold domains"/>
    <property type="match status" value="1"/>
</dbReference>
<evidence type="ECO:0000256" key="2">
    <source>
        <dbReference type="ARBA" id="ARBA00022857"/>
    </source>
</evidence>
<dbReference type="GO" id="GO:0005634">
    <property type="term" value="C:nucleus"/>
    <property type="evidence" value="ECO:0007669"/>
    <property type="project" value="TreeGrafter"/>
</dbReference>
<dbReference type="PANTHER" id="PTHR42748:SF25">
    <property type="entry name" value="NMRA FAMILY PROTEIN"/>
    <property type="match status" value="1"/>
</dbReference>
<proteinExistence type="inferred from homology"/>
<sequence length="325" mass="36472">MSKVILVTGATGKQGGSVVDALVSCERKDDFLILAVTRNADGEAARKLKEKGRNIRLVAGNLDNMAGLFDEAEKVAGQKVWGVYSVQVSMGNGVTFESEVKQGKDIVDESVKRGVQHFVYSSVDRGGDEESWNNPTPIDHFKSKQLIEHHLRDNAAKMGWTILRPVAFMDNLEPGMPSRVFLTAMRDSLQGKPQQWIAVSDIGVFVALAFQQPEKFNHKALGLAGDELTFDELQAIFQRDSAAPPTPVFWFMGSFLKYMVTELKRMLDWFGTDGYGADIKSLREMHPGLKDLETWLRKDSSFPYQSWRCLRLLPCNGLSNDWNEY</sequence>
<organism evidence="4 5">
    <name type="scientific">Elsinoe batatas</name>
    <dbReference type="NCBI Taxonomy" id="2601811"/>
    <lineage>
        <taxon>Eukaryota</taxon>
        <taxon>Fungi</taxon>
        <taxon>Dikarya</taxon>
        <taxon>Ascomycota</taxon>
        <taxon>Pezizomycotina</taxon>
        <taxon>Dothideomycetes</taxon>
        <taxon>Dothideomycetidae</taxon>
        <taxon>Myriangiales</taxon>
        <taxon>Elsinoaceae</taxon>
        <taxon>Elsinoe</taxon>
    </lineage>
</organism>
<dbReference type="InterPro" id="IPR008030">
    <property type="entry name" value="NmrA-like"/>
</dbReference>
<comment type="caution">
    <text evidence="4">The sequence shown here is derived from an EMBL/GenBank/DDBJ whole genome shotgun (WGS) entry which is preliminary data.</text>
</comment>
<evidence type="ECO:0000256" key="1">
    <source>
        <dbReference type="ARBA" id="ARBA00006328"/>
    </source>
</evidence>
<feature type="domain" description="NmrA-like" evidence="3">
    <location>
        <begin position="1"/>
        <end position="279"/>
    </location>
</feature>
<dbReference type="CDD" id="cd05251">
    <property type="entry name" value="NmrA_like_SDR_a"/>
    <property type="match status" value="1"/>
</dbReference>
<reference evidence="4" key="1">
    <citation type="submission" date="2021-07" db="EMBL/GenBank/DDBJ databases">
        <title>Elsinoe batatas strain:CRI-CJ2 Genome sequencing and assembly.</title>
        <authorList>
            <person name="Huang L."/>
        </authorList>
    </citation>
    <scope>NUCLEOTIDE SEQUENCE</scope>
    <source>
        <strain evidence="4">CRI-CJ2</strain>
    </source>
</reference>
<protein>
    <recommendedName>
        <fullName evidence="3">NmrA-like domain-containing protein</fullName>
    </recommendedName>
</protein>
<dbReference type="EMBL" id="JAESVG020000007">
    <property type="protein sequence ID" value="KAG8625573.1"/>
    <property type="molecule type" value="Genomic_DNA"/>
</dbReference>
<dbReference type="InterPro" id="IPR051164">
    <property type="entry name" value="NmrA-like_oxidored"/>
</dbReference>
<evidence type="ECO:0000313" key="5">
    <source>
        <dbReference type="Proteomes" id="UP000809789"/>
    </source>
</evidence>
<keyword evidence="2" id="KW-0521">NADP</keyword>
<comment type="similarity">
    <text evidence="1">Belongs to the NmrA-type oxidoreductase family.</text>
</comment>
<accession>A0A8K0PFR5</accession>
<dbReference type="Pfam" id="PF05368">
    <property type="entry name" value="NmrA"/>
    <property type="match status" value="1"/>
</dbReference>